<evidence type="ECO:0000313" key="4">
    <source>
        <dbReference type="EMBL" id="AKV75858.1"/>
    </source>
</evidence>
<sequence precursor="true">MANSNSFLYLGIILAIIGLIVLVAGTTTVTYPVEYFDVNGMNLTSGTTANYFINFFGLAIFLFGIGSLLSHAELRRRSRK</sequence>
<dbReference type="EMBL" id="CP008822">
    <property type="protein sequence ID" value="AIM26643.1"/>
    <property type="molecule type" value="Genomic_DNA"/>
</dbReference>
<evidence type="ECO:0000313" key="5">
    <source>
        <dbReference type="EMBL" id="AKV78107.1"/>
    </source>
</evidence>
<evidence type="ECO:0000313" key="8">
    <source>
        <dbReference type="Proteomes" id="UP000029084"/>
    </source>
</evidence>
<keyword evidence="1" id="KW-0472">Membrane</keyword>
<gene>
    <name evidence="2" type="ORF">HA72_0479</name>
    <name evidence="3" type="ORF">MsedA_0493</name>
    <name evidence="4" type="ORF">MsedB_0493</name>
    <name evidence="5" type="ORF">MsedC_0492</name>
    <name evidence="6" type="ORF">MsedD_0493</name>
    <name evidence="7" type="ORF">MsedE_0493</name>
</gene>
<dbReference type="EMBL" id="CP012176">
    <property type="protein sequence ID" value="AKV82598.1"/>
    <property type="molecule type" value="Genomic_DNA"/>
</dbReference>
<dbReference type="RefSeq" id="WP_012020444.1">
    <property type="nucleotide sequence ID" value="NZ_AP019770.1"/>
</dbReference>
<dbReference type="EMBL" id="CP012175">
    <property type="protein sequence ID" value="AKV80352.1"/>
    <property type="molecule type" value="Genomic_DNA"/>
</dbReference>
<evidence type="ECO:0000256" key="1">
    <source>
        <dbReference type="SAM" id="Phobius"/>
    </source>
</evidence>
<dbReference type="Proteomes" id="UP000061362">
    <property type="component" value="Chromosome"/>
</dbReference>
<protein>
    <submittedName>
        <fullName evidence="2">Uncharacterized protein</fullName>
    </submittedName>
</protein>
<feature type="transmembrane region" description="Helical" evidence="1">
    <location>
        <begin position="51"/>
        <end position="70"/>
    </location>
</feature>
<evidence type="ECO:0000313" key="13">
    <source>
        <dbReference type="Proteomes" id="UP000068832"/>
    </source>
</evidence>
<dbReference type="EMBL" id="CP012172">
    <property type="protein sequence ID" value="AKV73617.1"/>
    <property type="molecule type" value="Genomic_DNA"/>
</dbReference>
<evidence type="ECO:0000313" key="10">
    <source>
        <dbReference type="Proteomes" id="UP000061362"/>
    </source>
</evidence>
<proteinExistence type="predicted"/>
<evidence type="ECO:0000313" key="3">
    <source>
        <dbReference type="EMBL" id="AKV73617.1"/>
    </source>
</evidence>
<evidence type="ECO:0000313" key="11">
    <source>
        <dbReference type="Proteomes" id="UP000062398"/>
    </source>
</evidence>
<accession>A0A088E3W1</accession>
<evidence type="ECO:0000313" key="12">
    <source>
        <dbReference type="Proteomes" id="UP000062475"/>
    </source>
</evidence>
<keyword evidence="1" id="KW-0812">Transmembrane</keyword>
<evidence type="ECO:0000313" key="9">
    <source>
        <dbReference type="Proteomes" id="UP000056255"/>
    </source>
</evidence>
<evidence type="ECO:0000313" key="6">
    <source>
        <dbReference type="EMBL" id="AKV80352.1"/>
    </source>
</evidence>
<dbReference type="EMBL" id="CP012173">
    <property type="protein sequence ID" value="AKV75858.1"/>
    <property type="molecule type" value="Genomic_DNA"/>
</dbReference>
<dbReference type="AlphaFoldDB" id="A0A088E3W1"/>
<evidence type="ECO:0000313" key="7">
    <source>
        <dbReference type="EMBL" id="AKV82598.1"/>
    </source>
</evidence>
<feature type="transmembrane region" description="Helical" evidence="1">
    <location>
        <begin position="7"/>
        <end position="31"/>
    </location>
</feature>
<organism evidence="2 8">
    <name type="scientific">Metallosphaera sedula</name>
    <dbReference type="NCBI Taxonomy" id="43687"/>
    <lineage>
        <taxon>Archaea</taxon>
        <taxon>Thermoproteota</taxon>
        <taxon>Thermoprotei</taxon>
        <taxon>Sulfolobales</taxon>
        <taxon>Sulfolobaceae</taxon>
        <taxon>Metallosphaera</taxon>
    </lineage>
</organism>
<dbReference type="EMBL" id="CP012174">
    <property type="protein sequence ID" value="AKV78107.1"/>
    <property type="molecule type" value="Genomic_DNA"/>
</dbReference>
<reference evidence="2 8" key="1">
    <citation type="journal article" date="2014" name="J. Bacteriol.">
        <title>Role of an Archaeal PitA Transporter in the Copper and Arsenic Resistance of Metallosphaera sedula, an Extreme Thermoacidophile.</title>
        <authorList>
            <person name="McCarthy S."/>
            <person name="Ai C."/>
            <person name="Wheaton G."/>
            <person name="Tevatia R."/>
            <person name="Eckrich V."/>
            <person name="Kelly R."/>
            <person name="Blum P."/>
        </authorList>
    </citation>
    <scope>NUCLEOTIDE SEQUENCE [LARGE SCALE GENOMIC DNA]</scope>
    <source>
        <strain evidence="2 8">CuR1</strain>
    </source>
</reference>
<dbReference type="Proteomes" id="UP000029084">
    <property type="component" value="Chromosome"/>
</dbReference>
<dbReference type="Proteomes" id="UP000056255">
    <property type="component" value="Chromosome"/>
</dbReference>
<keyword evidence="1" id="KW-1133">Transmembrane helix</keyword>
<dbReference type="Proteomes" id="UP000062475">
    <property type="component" value="Chromosome"/>
</dbReference>
<reference evidence="7 9" key="3">
    <citation type="submission" date="2015-07" db="EMBL/GenBank/DDBJ databases">
        <title>Physiological, transcriptional responses and genome re-sequencing of acid resistant extremely thermoacidophilic Metallosphaera sedula SARC-M1.</title>
        <authorList>
            <person name="Ai C."/>
            <person name="McCarthy S."/>
            <person name="Eckrich V."/>
            <person name="Rudrappa D."/>
            <person name="Qiu G."/>
            <person name="Blum P."/>
        </authorList>
    </citation>
    <scope>NUCLEOTIDE SEQUENCE [LARGE SCALE GENOMIC DNA]</scope>
    <source>
        <strain evidence="7 9">SARC-M1</strain>
    </source>
</reference>
<dbReference type="Proteomes" id="UP000068832">
    <property type="component" value="Chromosome"/>
</dbReference>
<dbReference type="PATRIC" id="fig|43687.5.peg.493"/>
<dbReference type="Proteomes" id="UP000062398">
    <property type="component" value="Chromosome"/>
</dbReference>
<evidence type="ECO:0000313" key="2">
    <source>
        <dbReference type="EMBL" id="AIM26643.1"/>
    </source>
</evidence>
<reference evidence="10 11" key="2">
    <citation type="journal article" date="2015" name="Genome Announc.">
        <title>Complete Genome Sequences of Evolved Arsenate-Resistant Metallosphaera sedula Strains.</title>
        <authorList>
            <person name="Ai C."/>
            <person name="McCarthy S."/>
            <person name="Schackwitz W."/>
            <person name="Martin J."/>
            <person name="Lipzen A."/>
            <person name="Blum P."/>
        </authorList>
    </citation>
    <scope>NUCLEOTIDE SEQUENCE [LARGE SCALE GENOMIC DNA]</scope>
    <source>
        <strain evidence="5 11">ARS120-1</strain>
        <strain evidence="6 10">ARS120-2</strain>
        <strain evidence="3 13">ARS50-1</strain>
        <strain evidence="4 12">ARS50-2</strain>
    </source>
</reference>
<dbReference type="GeneID" id="91754929"/>
<name>A0A088E3W1_9CREN</name>